<evidence type="ECO:0000256" key="2">
    <source>
        <dbReference type="ARBA" id="ARBA00022921"/>
    </source>
</evidence>
<dbReference type="OrthoDB" id="1448at10239"/>
<evidence type="ECO:0000256" key="4">
    <source>
        <dbReference type="SAM" id="Coils"/>
    </source>
</evidence>
<dbReference type="EMBL" id="AF035003">
    <property type="protein sequence ID" value="AAU93327.1"/>
    <property type="molecule type" value="Genomic_DNA"/>
</dbReference>
<sequence length="750" mass="85729">MDSRETVALVSRLNAFLFQLELLKRCDPEAVVVSPLRRSLKLNCLMVAYLRDRLEVPVKEQNRTEADYALYSLGLALTSACREAGRCWQLLEEFERNRDKRAFFRGAMGLDVPCPYHVETELRAYGDVRVTKQLSTVNDAENLLKQVNYIHTVVPEAAAAELFARIDEFFSETLANGPVAAFEAYDESAPCAVCFEELCVTANQGQSVYKRLADRACDHLATRYQVHVDEDDLLKNLPYAGGHAPQRLNALCEDLRRARREAQDERQRTENGCSAAESAVMDETERLLNSFDVFCNVPPAVYKMSELKFWLLAGSGDETAIDLYGRRLADLEEKDALLARQEALTSLRLFGVRLTHFHDLFPPADPMEKVAVGSPRLPPETRMVALINAFYARAADVPLFRRLRETGERNTEALRKVLLQIRSGETAEEESDDGRDTAVGESFRSQNESLRDLEELERRVRGETEERKRAYAARLSRRSFLNLSKCVEKQRAFLDKMLSVNVWGQFLLEAAVRTRNGFSRRARFLERVTGFGGEVRDKRHCRTDYDARQFVRNALLRHEVGPALLSELVNRFYELINGPYFTHAYHVFAQPHNTPLYFSVENVGLLPHIKNELASFMLIRNHREWMVSEYKEFYKFPPVCDPEKTGALNDLQRLAWRYVRELVLASALFHAAFGRDHVLIKRADLSFGKEEDGLYLTYETECPLVVVLGARDGRLVPGESLVALETDLYSAFDTVLRYRRERDHAPSPAL</sequence>
<feature type="region of interest" description="Disordered" evidence="5">
    <location>
        <begin position="425"/>
        <end position="450"/>
    </location>
</feature>
<feature type="coiled-coil region" evidence="4">
    <location>
        <begin position="248"/>
        <end position="279"/>
    </location>
</feature>
<reference evidence="6 7" key="1">
    <citation type="journal article" date="1998" name="Virology">
        <title>Three closely related herpesviruses are associated with fibropapillomatosis in marine turtles.</title>
        <authorList>
            <person name="Quackenbush S.L."/>
            <person name="Work T.M."/>
            <person name="Balazs G.H."/>
            <person name="Casey R.N."/>
            <person name="Rovnak J."/>
            <person name="Chaves A."/>
            <person name="duToit L."/>
            <person name="Baines J.D."/>
            <person name="Parrish C.R."/>
            <person name="Bowser P.R."/>
            <person name="Casey J.W."/>
        </authorList>
    </citation>
    <scope>NUCLEOTIDE SEQUENCE [LARGE SCALE GENOMIC DNA]</scope>
</reference>
<evidence type="ECO:0000313" key="6">
    <source>
        <dbReference type="EMBL" id="AAU93327.1"/>
    </source>
</evidence>
<keyword evidence="3" id="KW-0231">Viral genome packaging</keyword>
<dbReference type="GeneID" id="26633670"/>
<evidence type="ECO:0000256" key="3">
    <source>
        <dbReference type="ARBA" id="ARBA00023219"/>
    </source>
</evidence>
<keyword evidence="4" id="KW-0175">Coiled coil</keyword>
<keyword evidence="1" id="KW-1188">Viral release from host cell</keyword>
<gene>
    <name evidence="6" type="primary">UL28</name>
</gene>
<dbReference type="KEGG" id="vg:26633670"/>
<dbReference type="RefSeq" id="YP_009207089.1">
    <property type="nucleotide sequence ID" value="NC_028891.1"/>
</dbReference>
<evidence type="ECO:0000256" key="5">
    <source>
        <dbReference type="SAM" id="MobiDB-lite"/>
    </source>
</evidence>
<protein>
    <submittedName>
        <fullName evidence="6">DNA cleavage/packaging protein</fullName>
    </submittedName>
</protein>
<evidence type="ECO:0000313" key="7">
    <source>
        <dbReference type="Proteomes" id="UP000242799"/>
    </source>
</evidence>
<keyword evidence="2" id="KW-0426">Late protein</keyword>
<evidence type="ECO:0000256" key="1">
    <source>
        <dbReference type="ARBA" id="ARBA00022612"/>
    </source>
</evidence>
<name>Q5ZR68_9ALPH</name>
<organism evidence="6 7">
    <name type="scientific">Hawaiian green turtle herpesvirus</name>
    <dbReference type="NCBI Taxonomy" id="70564"/>
    <lineage>
        <taxon>Viruses</taxon>
        <taxon>Duplodnaviria</taxon>
        <taxon>Heunggongvirae</taxon>
        <taxon>Peploviricota</taxon>
        <taxon>Herviviricetes</taxon>
        <taxon>Herpesvirales</taxon>
        <taxon>Orthoherpesviridae</taxon>
        <taxon>Alphaherpesvirinae</taxon>
        <taxon>Scutavirus</taxon>
        <taxon>Scutavirus chelonidalpha5</taxon>
        <taxon>Green turtle herpesvirus</taxon>
    </lineage>
</organism>
<dbReference type="GO" id="GO:0019073">
    <property type="term" value="P:viral DNA genome packaging"/>
    <property type="evidence" value="ECO:0007669"/>
    <property type="project" value="InterPro"/>
</dbReference>
<dbReference type="Proteomes" id="UP000242799">
    <property type="component" value="Segment"/>
</dbReference>
<dbReference type="InterPro" id="IPR000501">
    <property type="entry name" value="UL28/UL56"/>
</dbReference>
<dbReference type="Pfam" id="PF01366">
    <property type="entry name" value="PRTP"/>
    <property type="match status" value="1"/>
</dbReference>
<proteinExistence type="predicted"/>
<accession>Q5ZR68</accession>